<dbReference type="Proteomes" id="UP000078200">
    <property type="component" value="Unassembled WGS sequence"/>
</dbReference>
<accession>A0A1A9UKN2</accession>
<proteinExistence type="predicted"/>
<dbReference type="VEuPathDB" id="VectorBase:GAUT007628"/>
<protein>
    <submittedName>
        <fullName evidence="1">Uncharacterized protein</fullName>
    </submittedName>
</protein>
<keyword evidence="2" id="KW-1185">Reference proteome</keyword>
<evidence type="ECO:0000313" key="1">
    <source>
        <dbReference type="EnsemblMetazoa" id="GAUT007628-PA"/>
    </source>
</evidence>
<evidence type="ECO:0000313" key="2">
    <source>
        <dbReference type="Proteomes" id="UP000078200"/>
    </source>
</evidence>
<organism evidence="1 2">
    <name type="scientific">Glossina austeni</name>
    <name type="common">Savannah tsetse fly</name>
    <dbReference type="NCBI Taxonomy" id="7395"/>
    <lineage>
        <taxon>Eukaryota</taxon>
        <taxon>Metazoa</taxon>
        <taxon>Ecdysozoa</taxon>
        <taxon>Arthropoda</taxon>
        <taxon>Hexapoda</taxon>
        <taxon>Insecta</taxon>
        <taxon>Pterygota</taxon>
        <taxon>Neoptera</taxon>
        <taxon>Endopterygota</taxon>
        <taxon>Diptera</taxon>
        <taxon>Brachycera</taxon>
        <taxon>Muscomorpha</taxon>
        <taxon>Hippoboscoidea</taxon>
        <taxon>Glossinidae</taxon>
        <taxon>Glossina</taxon>
    </lineage>
</organism>
<dbReference type="AlphaFoldDB" id="A0A1A9UKN2"/>
<name>A0A1A9UKN2_GLOAU</name>
<dbReference type="EnsemblMetazoa" id="GAUT007628-RA">
    <property type="protein sequence ID" value="GAUT007628-PA"/>
    <property type="gene ID" value="GAUT007628"/>
</dbReference>
<reference evidence="1" key="1">
    <citation type="submission" date="2020-05" db="UniProtKB">
        <authorList>
            <consortium name="EnsemblMetazoa"/>
        </authorList>
    </citation>
    <scope>IDENTIFICATION</scope>
    <source>
        <strain evidence="1">TTRI</strain>
    </source>
</reference>
<sequence>MISIFNIGAAINIVITENITAIIMIYKLLTIPTAVIIASSENIASNTTICTTIIQKLVYPRFTWILFSLCSSLSCNSVTDLNIKNSPPNIKIKSHPENIIFITVINGLVNVTTQEIKDNNPILIINAILKPIKRARSRFCGVNNPAQDEGSVKNSMKLFR</sequence>